<feature type="repeat" description="TPR" evidence="3">
    <location>
        <begin position="127"/>
        <end position="160"/>
    </location>
</feature>
<keyword evidence="1" id="KW-0677">Repeat</keyword>
<feature type="repeat" description="TPR" evidence="3">
    <location>
        <begin position="25"/>
        <end position="58"/>
    </location>
</feature>
<evidence type="ECO:0000256" key="1">
    <source>
        <dbReference type="ARBA" id="ARBA00022737"/>
    </source>
</evidence>
<proteinExistence type="predicted"/>
<gene>
    <name evidence="4" type="ORF">OZSIB_3456</name>
</gene>
<sequence>MEGPRHLHELLSQLEEQSQETPNDLNLLRKLGRLYLRNGSVAAAVRVFQRLLAQAPDDLAASVDLALSQARLGQIEEARFLLERALEVAPRSATVLVAMSQVCEMAKNTEGQVTFLMRAANAAPQRPEIRLALGEILRRHGDFAGAIRQYEAVLAVHPHLEAARFALAALLIRQNRLNEAMDHLRAIIRLNPSAHDAHYNLGHCLFRQKKWELATASFMAAMKGMKDHPQLHYQLAICQFHLKDWDRAIVHMERYAALLPGSFEAQLALGDLYQQAGEPDLAREVFAGLADAFPQRPESFIRLASICRDLQRFDEAEQALRRLFHHHPGHIEGHRLQADLHFARGQWKAALDEYRNTLLMNENYLPGRRGVAAVFRQTGQTAEEFAALQKVAALAPDDVDVLLRLGELEKILGMPSCLDRFRKITQLAPDSLQAKEASYYLRHLAKAG</sequence>
<feature type="repeat" description="TPR" evidence="3">
    <location>
        <begin position="161"/>
        <end position="194"/>
    </location>
</feature>
<evidence type="ECO:0000313" key="4">
    <source>
        <dbReference type="EMBL" id="RCK80274.1"/>
    </source>
</evidence>
<dbReference type="Pfam" id="PF14559">
    <property type="entry name" value="TPR_19"/>
    <property type="match status" value="1"/>
</dbReference>
<evidence type="ECO:0000256" key="2">
    <source>
        <dbReference type="ARBA" id="ARBA00022803"/>
    </source>
</evidence>
<dbReference type="PANTHER" id="PTHR45586:SF1">
    <property type="entry name" value="LIPOPOLYSACCHARIDE ASSEMBLY PROTEIN B"/>
    <property type="match status" value="1"/>
</dbReference>
<dbReference type="InterPro" id="IPR051012">
    <property type="entry name" value="CellSynth/LPSAsmb/PSIAsmb"/>
</dbReference>
<evidence type="ECO:0000313" key="5">
    <source>
        <dbReference type="Proteomes" id="UP000252355"/>
    </source>
</evidence>
<comment type="caution">
    <text evidence="4">The sequence shown here is derived from an EMBL/GenBank/DDBJ whole genome shotgun (WGS) entry which is preliminary data.</text>
</comment>
<dbReference type="Pfam" id="PF13174">
    <property type="entry name" value="TPR_6"/>
    <property type="match status" value="1"/>
</dbReference>
<protein>
    <submittedName>
        <fullName evidence="4">TPR repeat</fullName>
    </submittedName>
</protein>
<dbReference type="AlphaFoldDB" id="A0A367ZQ53"/>
<name>A0A367ZQ53_9BACT</name>
<dbReference type="Pfam" id="PF13432">
    <property type="entry name" value="TPR_16"/>
    <property type="match status" value="1"/>
</dbReference>
<dbReference type="PANTHER" id="PTHR45586">
    <property type="entry name" value="TPR REPEAT-CONTAINING PROTEIN PA4667"/>
    <property type="match status" value="1"/>
</dbReference>
<dbReference type="SUPFAM" id="SSF48452">
    <property type="entry name" value="TPR-like"/>
    <property type="match status" value="2"/>
</dbReference>
<dbReference type="SMART" id="SM00028">
    <property type="entry name" value="TPR"/>
    <property type="match status" value="9"/>
</dbReference>
<evidence type="ECO:0000256" key="3">
    <source>
        <dbReference type="PROSITE-ProRule" id="PRU00339"/>
    </source>
</evidence>
<dbReference type="Gene3D" id="1.25.40.10">
    <property type="entry name" value="Tetratricopeptide repeat domain"/>
    <property type="match status" value="2"/>
</dbReference>
<reference evidence="4 5" key="1">
    <citation type="submission" date="2018-05" db="EMBL/GenBank/DDBJ databases">
        <title>A metagenomic window into the 2 km-deep terrestrial subsurface aquifer revealed taxonomically and functionally diverse microbial community comprising novel uncultured bacterial lineages.</title>
        <authorList>
            <person name="Kadnikov V.V."/>
            <person name="Mardanov A.V."/>
            <person name="Beletsky A.V."/>
            <person name="Banks D."/>
            <person name="Pimenov N.V."/>
            <person name="Frank Y.A."/>
            <person name="Karnachuk O.V."/>
            <person name="Ravin N.V."/>
        </authorList>
    </citation>
    <scope>NUCLEOTIDE SEQUENCE [LARGE SCALE GENOMIC DNA]</scope>
    <source>
        <strain evidence="4">BY5</strain>
    </source>
</reference>
<dbReference type="PROSITE" id="PS50005">
    <property type="entry name" value="TPR"/>
    <property type="match status" value="3"/>
</dbReference>
<accession>A0A367ZQ53</accession>
<dbReference type="EMBL" id="QOQW01000007">
    <property type="protein sequence ID" value="RCK80274.1"/>
    <property type="molecule type" value="Genomic_DNA"/>
</dbReference>
<dbReference type="Pfam" id="PF13371">
    <property type="entry name" value="TPR_9"/>
    <property type="match status" value="1"/>
</dbReference>
<dbReference type="InterPro" id="IPR011990">
    <property type="entry name" value="TPR-like_helical_dom_sf"/>
</dbReference>
<organism evidence="4 5">
    <name type="scientific">Candidatus Ozemobacter sibiricus</name>
    <dbReference type="NCBI Taxonomy" id="2268124"/>
    <lineage>
        <taxon>Bacteria</taxon>
        <taxon>Candidatus Ozemobacteria</taxon>
        <taxon>Candidatus Ozemobacterales</taxon>
        <taxon>Candidatus Ozemobacteraceae</taxon>
        <taxon>Candidatus Ozemobacter</taxon>
    </lineage>
</organism>
<dbReference type="InterPro" id="IPR019734">
    <property type="entry name" value="TPR_rpt"/>
</dbReference>
<dbReference type="Proteomes" id="UP000252355">
    <property type="component" value="Unassembled WGS sequence"/>
</dbReference>
<keyword evidence="2 3" id="KW-0802">TPR repeat</keyword>